<evidence type="ECO:0000256" key="5">
    <source>
        <dbReference type="ARBA" id="ARBA00022989"/>
    </source>
</evidence>
<feature type="transmembrane region" description="Helical" evidence="7">
    <location>
        <begin position="12"/>
        <end position="33"/>
    </location>
</feature>
<evidence type="ECO:0000256" key="1">
    <source>
        <dbReference type="ARBA" id="ARBA00004651"/>
    </source>
</evidence>
<evidence type="ECO:0000313" key="10">
    <source>
        <dbReference type="Proteomes" id="UP001589818"/>
    </source>
</evidence>
<dbReference type="PANTHER" id="PTHR43744:SF9">
    <property type="entry name" value="POLYGALACTURONAN_RHAMNOGALACTURONAN TRANSPORT SYSTEM PERMEASE PROTEIN YTCP"/>
    <property type="match status" value="1"/>
</dbReference>
<keyword evidence="4 7" id="KW-0812">Transmembrane</keyword>
<keyword evidence="2 7" id="KW-0813">Transport</keyword>
<dbReference type="PROSITE" id="PS50928">
    <property type="entry name" value="ABC_TM1"/>
    <property type="match status" value="1"/>
</dbReference>
<gene>
    <name evidence="9" type="ORF">ACFFJ8_25065</name>
</gene>
<dbReference type="PANTHER" id="PTHR43744">
    <property type="entry name" value="ABC TRANSPORTER PERMEASE PROTEIN MG189-RELATED-RELATED"/>
    <property type="match status" value="1"/>
</dbReference>
<accession>A0ABV6JFG9</accession>
<dbReference type="CDD" id="cd06261">
    <property type="entry name" value="TM_PBP2"/>
    <property type="match status" value="1"/>
</dbReference>
<dbReference type="EMBL" id="JBHLVF010000041">
    <property type="protein sequence ID" value="MFC0394617.1"/>
    <property type="molecule type" value="Genomic_DNA"/>
</dbReference>
<comment type="similarity">
    <text evidence="7">Belongs to the binding-protein-dependent transport system permease family.</text>
</comment>
<feature type="transmembrane region" description="Helical" evidence="7">
    <location>
        <begin position="111"/>
        <end position="130"/>
    </location>
</feature>
<evidence type="ECO:0000256" key="4">
    <source>
        <dbReference type="ARBA" id="ARBA00022692"/>
    </source>
</evidence>
<name>A0ABV6JFG9_9BACL</name>
<evidence type="ECO:0000256" key="2">
    <source>
        <dbReference type="ARBA" id="ARBA00022448"/>
    </source>
</evidence>
<dbReference type="Proteomes" id="UP001589818">
    <property type="component" value="Unassembled WGS sequence"/>
</dbReference>
<organism evidence="9 10">
    <name type="scientific">Paenibacillus mendelii</name>
    <dbReference type="NCBI Taxonomy" id="206163"/>
    <lineage>
        <taxon>Bacteria</taxon>
        <taxon>Bacillati</taxon>
        <taxon>Bacillota</taxon>
        <taxon>Bacilli</taxon>
        <taxon>Bacillales</taxon>
        <taxon>Paenibacillaceae</taxon>
        <taxon>Paenibacillus</taxon>
    </lineage>
</organism>
<reference evidence="9 10" key="1">
    <citation type="submission" date="2024-09" db="EMBL/GenBank/DDBJ databases">
        <authorList>
            <person name="Sun Q."/>
            <person name="Mori K."/>
        </authorList>
    </citation>
    <scope>NUCLEOTIDE SEQUENCE [LARGE SCALE GENOMIC DNA]</scope>
    <source>
        <strain evidence="9 10">CCM 4839</strain>
    </source>
</reference>
<comment type="caution">
    <text evidence="9">The sequence shown here is derived from an EMBL/GenBank/DDBJ whole genome shotgun (WGS) entry which is preliminary data.</text>
</comment>
<dbReference type="InterPro" id="IPR000515">
    <property type="entry name" value="MetI-like"/>
</dbReference>
<evidence type="ECO:0000256" key="7">
    <source>
        <dbReference type="RuleBase" id="RU363032"/>
    </source>
</evidence>
<evidence type="ECO:0000259" key="8">
    <source>
        <dbReference type="PROSITE" id="PS50928"/>
    </source>
</evidence>
<dbReference type="Gene3D" id="1.10.3720.10">
    <property type="entry name" value="MetI-like"/>
    <property type="match status" value="1"/>
</dbReference>
<feature type="transmembrane region" description="Helical" evidence="7">
    <location>
        <begin position="192"/>
        <end position="212"/>
    </location>
</feature>
<evidence type="ECO:0000256" key="3">
    <source>
        <dbReference type="ARBA" id="ARBA00022475"/>
    </source>
</evidence>
<feature type="transmembrane region" description="Helical" evidence="7">
    <location>
        <begin position="142"/>
        <end position="163"/>
    </location>
</feature>
<keyword evidence="3" id="KW-1003">Cell membrane</keyword>
<feature type="transmembrane region" description="Helical" evidence="7">
    <location>
        <begin position="261"/>
        <end position="280"/>
    </location>
</feature>
<comment type="subcellular location">
    <subcellularLocation>
        <location evidence="1 7">Cell membrane</location>
        <topology evidence="1 7">Multi-pass membrane protein</topology>
    </subcellularLocation>
</comment>
<feature type="transmembrane region" description="Helical" evidence="7">
    <location>
        <begin position="79"/>
        <end position="99"/>
    </location>
</feature>
<protein>
    <submittedName>
        <fullName evidence="9">Carbohydrate ABC transporter permease</fullName>
    </submittedName>
</protein>
<evidence type="ECO:0000256" key="6">
    <source>
        <dbReference type="ARBA" id="ARBA00023136"/>
    </source>
</evidence>
<sequence length="295" mass="33805">MKTYNEGLGSRMFDVFNYALMVALCVIMLYPLLNTFSISLSDPDLIAQGKISWYPQGFTIDGYSFIFQSNDLLRAYKNTLIYVLVGTVLQLLLTSLFSYPLSMGNFVLRKPLTIFVIITMVFGGGLIPTYMLIRNLHLLDTLWVIVLPGALSAFNIIIFRTFFQEIPKELRESAYLDGANDMKILFRIYMPLSKALLATFALFGAVGFWNMWFEAMIYLNDMRLHPIQMLLRRMIVELKDMNDHGGLQRYVEMHNVNPKNIKMATVIVTILPILFVYPFVQRHFVTGMLVGSVKG</sequence>
<dbReference type="RefSeq" id="WP_256555011.1">
    <property type="nucleotide sequence ID" value="NZ_JANHOF010000001.1"/>
</dbReference>
<dbReference type="Pfam" id="PF00528">
    <property type="entry name" value="BPD_transp_1"/>
    <property type="match status" value="1"/>
</dbReference>
<dbReference type="SUPFAM" id="SSF161098">
    <property type="entry name" value="MetI-like"/>
    <property type="match status" value="1"/>
</dbReference>
<keyword evidence="5 7" id="KW-1133">Transmembrane helix</keyword>
<proteinExistence type="inferred from homology"/>
<keyword evidence="6 7" id="KW-0472">Membrane</keyword>
<feature type="domain" description="ABC transmembrane type-1" evidence="8">
    <location>
        <begin position="76"/>
        <end position="280"/>
    </location>
</feature>
<evidence type="ECO:0000313" key="9">
    <source>
        <dbReference type="EMBL" id="MFC0394617.1"/>
    </source>
</evidence>
<dbReference type="InterPro" id="IPR035906">
    <property type="entry name" value="MetI-like_sf"/>
</dbReference>
<keyword evidence="10" id="KW-1185">Reference proteome</keyword>